<name>A0A1F5XZZ3_9BACT</name>
<feature type="transmembrane region" description="Helical" evidence="1">
    <location>
        <begin position="12"/>
        <end position="31"/>
    </location>
</feature>
<evidence type="ECO:0000313" key="3">
    <source>
        <dbReference type="Proteomes" id="UP000178894"/>
    </source>
</evidence>
<feature type="transmembrane region" description="Helical" evidence="1">
    <location>
        <begin position="197"/>
        <end position="218"/>
    </location>
</feature>
<dbReference type="InterPro" id="IPR025291">
    <property type="entry name" value="DUF4153"/>
</dbReference>
<gene>
    <name evidence="2" type="ORF">A3G54_01935</name>
</gene>
<feature type="transmembrane region" description="Helical" evidence="1">
    <location>
        <begin position="87"/>
        <end position="107"/>
    </location>
</feature>
<accession>A0A1F5XZZ3</accession>
<evidence type="ECO:0000313" key="2">
    <source>
        <dbReference type="EMBL" id="OGF93498.1"/>
    </source>
</evidence>
<dbReference type="STRING" id="1798364.A3G54_01935"/>
<keyword evidence="1" id="KW-0472">Membrane</keyword>
<organism evidence="2 3">
    <name type="scientific">Candidatus Giovannonibacteria bacterium RIFCSPLOWO2_12_FULL_44_15</name>
    <dbReference type="NCBI Taxonomy" id="1798364"/>
    <lineage>
        <taxon>Bacteria</taxon>
        <taxon>Candidatus Giovannoniibacteriota</taxon>
    </lineage>
</organism>
<dbReference type="Pfam" id="PF13687">
    <property type="entry name" value="DUF4153"/>
    <property type="match status" value="1"/>
</dbReference>
<feature type="transmembrane region" description="Helical" evidence="1">
    <location>
        <begin position="65"/>
        <end position="81"/>
    </location>
</feature>
<keyword evidence="1" id="KW-1133">Transmembrane helix</keyword>
<dbReference type="Proteomes" id="UP000178894">
    <property type="component" value="Unassembled WGS sequence"/>
</dbReference>
<feature type="transmembrane region" description="Helical" evidence="1">
    <location>
        <begin position="244"/>
        <end position="265"/>
    </location>
</feature>
<feature type="transmembrane region" description="Helical" evidence="1">
    <location>
        <begin position="157"/>
        <end position="176"/>
    </location>
</feature>
<feature type="transmembrane region" description="Helical" evidence="1">
    <location>
        <begin position="354"/>
        <end position="375"/>
    </location>
</feature>
<dbReference type="AlphaFoldDB" id="A0A1F5XZZ3"/>
<feature type="transmembrane region" description="Helical" evidence="1">
    <location>
        <begin position="320"/>
        <end position="342"/>
    </location>
</feature>
<feature type="transmembrane region" description="Helical" evidence="1">
    <location>
        <begin position="37"/>
        <end position="58"/>
    </location>
</feature>
<dbReference type="EMBL" id="MFIQ01000015">
    <property type="protein sequence ID" value="OGF93498.1"/>
    <property type="molecule type" value="Genomic_DNA"/>
</dbReference>
<keyword evidence="1" id="KW-0812">Transmembrane</keyword>
<evidence type="ECO:0000256" key="1">
    <source>
        <dbReference type="SAM" id="Phobius"/>
    </source>
</evidence>
<sequence>MGALQVNALIKAGLITGVSLVLGLLFDYFFYAKIPGISFPLYVALVAAGLFIVAGLLNKQIKKEALLLLLPLIFFSVMVFVRSSAPLTLLNIVASLLLLLVIAEVSFYGKLKNFFIADYIKIFFLPFKFILPLFQTLSDLFSLREANKDKKVLSQVIKGIVMAAPVLFIFSILFYSADLIFQKYVSDLIKIDIKPEAVFRSALVLIATLIYIGAYSYIFREAKDQNELQQNNKTSNLGHIESSILLGSVNVLFFIFILVQLAYLFGGDGNISAEGFTYAEYARRGFFELIAVSIISLLLLLAIEKYIVKKDENHARGFKILSTALVIQVILIMTSAFTRLALYEEAYGFTILRFYSHAFIILLAAVFCLLLYKIYKDKRENAFAFRGFILVASFLAVMNFFNPEAFIARRNIERFTATGKLDIFYLSRLSDDAMPDMLKALNISNDDLRKSFARELYWRAQNSQSLYFSKWQSLNISRMRAEKILDSKIRELEVYKDYQQQDIDS</sequence>
<protein>
    <submittedName>
        <fullName evidence="2">Uncharacterized protein</fullName>
    </submittedName>
</protein>
<comment type="caution">
    <text evidence="2">The sequence shown here is derived from an EMBL/GenBank/DDBJ whole genome shotgun (WGS) entry which is preliminary data.</text>
</comment>
<feature type="transmembrane region" description="Helical" evidence="1">
    <location>
        <begin position="286"/>
        <end position="308"/>
    </location>
</feature>
<reference evidence="2 3" key="1">
    <citation type="journal article" date="2016" name="Nat. Commun.">
        <title>Thousands of microbial genomes shed light on interconnected biogeochemical processes in an aquifer system.</title>
        <authorList>
            <person name="Anantharaman K."/>
            <person name="Brown C.T."/>
            <person name="Hug L.A."/>
            <person name="Sharon I."/>
            <person name="Castelle C.J."/>
            <person name="Probst A.J."/>
            <person name="Thomas B.C."/>
            <person name="Singh A."/>
            <person name="Wilkins M.J."/>
            <person name="Karaoz U."/>
            <person name="Brodie E.L."/>
            <person name="Williams K.H."/>
            <person name="Hubbard S.S."/>
            <person name="Banfield J.F."/>
        </authorList>
    </citation>
    <scope>NUCLEOTIDE SEQUENCE [LARGE SCALE GENOMIC DNA]</scope>
</reference>
<feature type="transmembrane region" description="Helical" evidence="1">
    <location>
        <begin position="381"/>
        <end position="401"/>
    </location>
</feature>
<proteinExistence type="predicted"/>